<dbReference type="GO" id="GO:0000455">
    <property type="term" value="P:enzyme-directed rRNA pseudouridine synthesis"/>
    <property type="evidence" value="ECO:0007669"/>
    <property type="project" value="TreeGrafter"/>
</dbReference>
<gene>
    <name evidence="6" type="ORF">FC07_GL001874</name>
</gene>
<keyword evidence="7" id="KW-1185">Reference proteome</keyword>
<comment type="function">
    <text evidence="4">Responsible for synthesis of pseudouridine from uracil.</text>
</comment>
<dbReference type="GO" id="GO:0009982">
    <property type="term" value="F:pseudouridine synthase activity"/>
    <property type="evidence" value="ECO:0007669"/>
    <property type="project" value="InterPro"/>
</dbReference>
<evidence type="ECO:0000256" key="4">
    <source>
        <dbReference type="RuleBase" id="RU362028"/>
    </source>
</evidence>
<dbReference type="SUPFAM" id="SSF55120">
    <property type="entry name" value="Pseudouridine synthase"/>
    <property type="match status" value="1"/>
</dbReference>
<dbReference type="PATRIC" id="fig|1423726.3.peg.1944"/>
<sequence length="301" mass="33794">MIQLTWQYDAKTPQTLAAFLNQHGFSRNFLKKVKYHGGALLLNQQPVTVRALCRLNDQIQVHLPPEPPLERIVPAAPQLQVLFEDDHFLIVDKPALVAAMPSHVYKTDTMANRVKGYLIAQNAPSQVIHTVTRLDRGTSGVMVFAKHGYAHSLLSQQLQNGQLHKQYVAFVQGRLPQQHQQIDFPIGRLPGSFIQRTTCASGRTALTEYWQQTRYGQATCVQVALHTGRTHQIRVHFSAIGHPLLGDSLYGGPTVNGLARPALHCQQVQFFHPFRQEMITIKSPLPADLVTLDQRLQTQPC</sequence>
<dbReference type="CDD" id="cd02869">
    <property type="entry name" value="PseudoU_synth_RluA_like"/>
    <property type="match status" value="1"/>
</dbReference>
<evidence type="ECO:0000256" key="2">
    <source>
        <dbReference type="ARBA" id="ARBA00010876"/>
    </source>
</evidence>
<dbReference type="Gene3D" id="3.30.2350.10">
    <property type="entry name" value="Pseudouridine synthase"/>
    <property type="match status" value="1"/>
</dbReference>
<dbReference type="EMBL" id="AZDA01000137">
    <property type="protein sequence ID" value="KRK32740.1"/>
    <property type="molecule type" value="Genomic_DNA"/>
</dbReference>
<dbReference type="Proteomes" id="UP000051461">
    <property type="component" value="Unassembled WGS sequence"/>
</dbReference>
<keyword evidence="4" id="KW-0413">Isomerase</keyword>
<dbReference type="NCBIfam" id="TIGR00005">
    <property type="entry name" value="rluA_subfam"/>
    <property type="match status" value="1"/>
</dbReference>
<evidence type="ECO:0000256" key="1">
    <source>
        <dbReference type="ARBA" id="ARBA00000073"/>
    </source>
</evidence>
<comment type="catalytic activity">
    <reaction evidence="1 4">
        <text>a uridine in RNA = a pseudouridine in RNA</text>
        <dbReference type="Rhea" id="RHEA:48348"/>
        <dbReference type="Rhea" id="RHEA-COMP:12068"/>
        <dbReference type="Rhea" id="RHEA-COMP:12069"/>
        <dbReference type="ChEBI" id="CHEBI:65314"/>
        <dbReference type="ChEBI" id="CHEBI:65315"/>
    </reaction>
</comment>
<dbReference type="STRING" id="1423726.FC07_GL001874"/>
<dbReference type="EC" id="5.4.99.-" evidence="4"/>
<evidence type="ECO:0000259" key="5">
    <source>
        <dbReference type="Pfam" id="PF00849"/>
    </source>
</evidence>
<dbReference type="GO" id="GO:0003723">
    <property type="term" value="F:RNA binding"/>
    <property type="evidence" value="ECO:0007669"/>
    <property type="project" value="InterPro"/>
</dbReference>
<dbReference type="PANTHER" id="PTHR21600:SF35">
    <property type="entry name" value="PSEUDOURIDINE SYNTHASE"/>
    <property type="match status" value="1"/>
</dbReference>
<evidence type="ECO:0000313" key="6">
    <source>
        <dbReference type="EMBL" id="KRK32740.1"/>
    </source>
</evidence>
<dbReference type="InterPro" id="IPR006145">
    <property type="entry name" value="PsdUridine_synth_RsuA/RluA"/>
</dbReference>
<dbReference type="InterPro" id="IPR050188">
    <property type="entry name" value="RluA_PseudoU_synthase"/>
</dbReference>
<dbReference type="PANTHER" id="PTHR21600">
    <property type="entry name" value="MITOCHONDRIAL RNA PSEUDOURIDINE SYNTHASE"/>
    <property type="match status" value="1"/>
</dbReference>
<evidence type="ECO:0000256" key="3">
    <source>
        <dbReference type="PIRSR" id="PIRSR606225-1"/>
    </source>
</evidence>
<name>A0A0R1GM15_9LACO</name>
<dbReference type="PROSITE" id="PS01129">
    <property type="entry name" value="PSI_RLU"/>
    <property type="match status" value="1"/>
</dbReference>
<evidence type="ECO:0000313" key="7">
    <source>
        <dbReference type="Proteomes" id="UP000051461"/>
    </source>
</evidence>
<dbReference type="AlphaFoldDB" id="A0A0R1GM15"/>
<dbReference type="RefSeq" id="WP_057905724.1">
    <property type="nucleotide sequence ID" value="NZ_AZDA01000137.1"/>
</dbReference>
<organism evidence="6 7">
    <name type="scientific">Loigolactobacillus bifermentans DSM 20003</name>
    <dbReference type="NCBI Taxonomy" id="1423726"/>
    <lineage>
        <taxon>Bacteria</taxon>
        <taxon>Bacillati</taxon>
        <taxon>Bacillota</taxon>
        <taxon>Bacilli</taxon>
        <taxon>Lactobacillales</taxon>
        <taxon>Lactobacillaceae</taxon>
        <taxon>Loigolactobacillus</taxon>
    </lineage>
</organism>
<dbReference type="InterPro" id="IPR006225">
    <property type="entry name" value="PsdUridine_synth_RluC/D"/>
</dbReference>
<comment type="similarity">
    <text evidence="2 4">Belongs to the pseudouridine synthase RluA family.</text>
</comment>
<reference evidence="6 7" key="1">
    <citation type="journal article" date="2015" name="Genome Announc.">
        <title>Expanding the biotechnology potential of lactobacilli through comparative genomics of 213 strains and associated genera.</title>
        <authorList>
            <person name="Sun Z."/>
            <person name="Harris H.M."/>
            <person name="McCann A."/>
            <person name="Guo C."/>
            <person name="Argimon S."/>
            <person name="Zhang W."/>
            <person name="Yang X."/>
            <person name="Jeffery I.B."/>
            <person name="Cooney J.C."/>
            <person name="Kagawa T.F."/>
            <person name="Liu W."/>
            <person name="Song Y."/>
            <person name="Salvetti E."/>
            <person name="Wrobel A."/>
            <person name="Rasinkangas P."/>
            <person name="Parkhill J."/>
            <person name="Rea M.C."/>
            <person name="O'Sullivan O."/>
            <person name="Ritari J."/>
            <person name="Douillard F.P."/>
            <person name="Paul Ross R."/>
            <person name="Yang R."/>
            <person name="Briner A.E."/>
            <person name="Felis G.E."/>
            <person name="de Vos W.M."/>
            <person name="Barrangou R."/>
            <person name="Klaenhammer T.R."/>
            <person name="Caufield P.W."/>
            <person name="Cui Y."/>
            <person name="Zhang H."/>
            <person name="O'Toole P.W."/>
        </authorList>
    </citation>
    <scope>NUCLEOTIDE SEQUENCE [LARGE SCALE GENOMIC DNA]</scope>
    <source>
        <strain evidence="6 7">DSM 20003</strain>
    </source>
</reference>
<feature type="active site" evidence="3">
    <location>
        <position position="135"/>
    </location>
</feature>
<comment type="caution">
    <text evidence="6">The sequence shown here is derived from an EMBL/GenBank/DDBJ whole genome shotgun (WGS) entry which is preliminary data.</text>
</comment>
<protein>
    <recommendedName>
        <fullName evidence="4">Pseudouridine synthase</fullName>
        <ecNumber evidence="4">5.4.99.-</ecNumber>
    </recommendedName>
</protein>
<dbReference type="InterPro" id="IPR006224">
    <property type="entry name" value="PsdUridine_synth_RluA-like_CS"/>
</dbReference>
<feature type="domain" description="Pseudouridine synthase RsuA/RluA-like" evidence="5">
    <location>
        <begin position="87"/>
        <end position="239"/>
    </location>
</feature>
<accession>A0A0R1GM15</accession>
<proteinExistence type="inferred from homology"/>
<dbReference type="Pfam" id="PF00849">
    <property type="entry name" value="PseudoU_synth_2"/>
    <property type="match status" value="1"/>
</dbReference>
<dbReference type="GO" id="GO:0140098">
    <property type="term" value="F:catalytic activity, acting on RNA"/>
    <property type="evidence" value="ECO:0007669"/>
    <property type="project" value="UniProtKB-ARBA"/>
</dbReference>
<dbReference type="InterPro" id="IPR020103">
    <property type="entry name" value="PsdUridine_synth_cat_dom_sf"/>
</dbReference>